<dbReference type="InterPro" id="IPR005174">
    <property type="entry name" value="KIB1-4_b-propeller"/>
</dbReference>
<accession>A0A833RG61</accession>
<keyword evidence="3" id="KW-1185">Reference proteome</keyword>
<dbReference type="Pfam" id="PF03478">
    <property type="entry name" value="Beta-prop_KIB1-4"/>
    <property type="match status" value="1"/>
</dbReference>
<name>A0A833RG61_9POAL</name>
<dbReference type="AlphaFoldDB" id="A0A833RG61"/>
<comment type="caution">
    <text evidence="2">The sequence shown here is derived from an EMBL/GenBank/DDBJ whole genome shotgun (WGS) entry which is preliminary data.</text>
</comment>
<dbReference type="Proteomes" id="UP000623129">
    <property type="component" value="Unassembled WGS sequence"/>
</dbReference>
<dbReference type="PANTHER" id="PTHR44259">
    <property type="entry name" value="OS07G0183000 PROTEIN-RELATED"/>
    <property type="match status" value="1"/>
</dbReference>
<dbReference type="InterPro" id="IPR050942">
    <property type="entry name" value="F-box_BR-signaling"/>
</dbReference>
<gene>
    <name evidence="2" type="ORF">FCM35_KLT17373</name>
</gene>
<dbReference type="PANTHER" id="PTHR44259:SF114">
    <property type="entry name" value="OS06G0707300 PROTEIN"/>
    <property type="match status" value="1"/>
</dbReference>
<evidence type="ECO:0000313" key="2">
    <source>
        <dbReference type="EMBL" id="KAF3338536.1"/>
    </source>
</evidence>
<evidence type="ECO:0000313" key="3">
    <source>
        <dbReference type="Proteomes" id="UP000623129"/>
    </source>
</evidence>
<organism evidence="2 3">
    <name type="scientific">Carex littledalei</name>
    <dbReference type="NCBI Taxonomy" id="544730"/>
    <lineage>
        <taxon>Eukaryota</taxon>
        <taxon>Viridiplantae</taxon>
        <taxon>Streptophyta</taxon>
        <taxon>Embryophyta</taxon>
        <taxon>Tracheophyta</taxon>
        <taxon>Spermatophyta</taxon>
        <taxon>Magnoliopsida</taxon>
        <taxon>Liliopsida</taxon>
        <taxon>Poales</taxon>
        <taxon>Cyperaceae</taxon>
        <taxon>Cyperoideae</taxon>
        <taxon>Cariceae</taxon>
        <taxon>Carex</taxon>
        <taxon>Carex subgen. Euthyceras</taxon>
    </lineage>
</organism>
<feature type="domain" description="KIB1-4 beta-propeller" evidence="1">
    <location>
        <begin position="10"/>
        <end position="224"/>
    </location>
</feature>
<protein>
    <submittedName>
        <fullName evidence="2">Putative F-box protein</fullName>
    </submittedName>
</protein>
<reference evidence="2" key="1">
    <citation type="submission" date="2020-01" db="EMBL/GenBank/DDBJ databases">
        <title>Genome sequence of Kobresia littledalei, the first chromosome-level genome in the family Cyperaceae.</title>
        <authorList>
            <person name="Qu G."/>
        </authorList>
    </citation>
    <scope>NUCLEOTIDE SEQUENCE</scope>
    <source>
        <strain evidence="2">C.B.Clarke</strain>
        <tissue evidence="2">Leaf</tissue>
    </source>
</reference>
<proteinExistence type="predicted"/>
<dbReference type="EMBL" id="SWLB01000005">
    <property type="protein sequence ID" value="KAF3338536.1"/>
    <property type="molecule type" value="Genomic_DNA"/>
</dbReference>
<dbReference type="OrthoDB" id="1863935at2759"/>
<sequence>MSGEIASDNIFIPEAANKWVCGSSWGWLVLEGTNSREVSLLNPFTRRVIRLPPVDAFTGETDVPVKSFNYIHKAILSSNPAISKQDCIIMAIFGPMGKLSYCKIGDKKWTNIDCPLSGLCDVIYYNGKFYATTKPGALMSCDIMDLNFTKIVASAPHSDSSDCYSNDSNDYCYSRRKYLVMASGCLLLIRRIPNNRFKLHLLNKCSPFALYHNRQYKWVEIDSIELKPNCTQNFHPLLQIAPRESQLPLVKELQPVPLVKEKNDDADVIMIAVTKINR</sequence>
<evidence type="ECO:0000259" key="1">
    <source>
        <dbReference type="Pfam" id="PF03478"/>
    </source>
</evidence>